<proteinExistence type="predicted"/>
<evidence type="ECO:0000256" key="7">
    <source>
        <dbReference type="PIRSR" id="PIRSR630616-2"/>
    </source>
</evidence>
<dbReference type="PANTHER" id="PTHR24350">
    <property type="entry name" value="SERINE/THREONINE-PROTEIN KINASE IAL-RELATED"/>
    <property type="match status" value="1"/>
</dbReference>
<dbReference type="PROSITE" id="PS50011">
    <property type="entry name" value="PROTEIN_KINASE_DOM"/>
    <property type="match status" value="1"/>
</dbReference>
<evidence type="ECO:0000256" key="5">
    <source>
        <dbReference type="ARBA" id="ARBA00022840"/>
    </source>
</evidence>
<sequence length="155" mass="17136">MTERNFHQVCREIRLMRQIDYEGAVKLEGTFEDSGAIYLVQEICAKGDLFKKLIRSGGVLEEAYVAAEVILPLLLTLQHLHSARIFHRDIKPENIFFMKDGHMKLGDFGLAIDATVERPKSRVGTVSVGAVASHTGVRSSPCASVRRACARPLAA</sequence>
<evidence type="ECO:0000256" key="8">
    <source>
        <dbReference type="PIRSR" id="PIRSR630616-3"/>
    </source>
</evidence>
<evidence type="ECO:0000313" key="10">
    <source>
        <dbReference type="EMBL" id="KIY98279.1"/>
    </source>
</evidence>
<dbReference type="RefSeq" id="XP_013897299.1">
    <property type="nucleotide sequence ID" value="XM_014041845.1"/>
</dbReference>
<evidence type="ECO:0000256" key="2">
    <source>
        <dbReference type="ARBA" id="ARBA00022679"/>
    </source>
</evidence>
<dbReference type="OrthoDB" id="377346at2759"/>
<dbReference type="Proteomes" id="UP000054498">
    <property type="component" value="Unassembled WGS sequence"/>
</dbReference>
<keyword evidence="5 7" id="KW-0067">ATP-binding</keyword>
<dbReference type="InterPro" id="IPR008271">
    <property type="entry name" value="Ser/Thr_kinase_AS"/>
</dbReference>
<feature type="active site" description="Proton acceptor" evidence="6">
    <location>
        <position position="89"/>
    </location>
</feature>
<dbReference type="InterPro" id="IPR000719">
    <property type="entry name" value="Prot_kinase_dom"/>
</dbReference>
<evidence type="ECO:0000256" key="3">
    <source>
        <dbReference type="ARBA" id="ARBA00022741"/>
    </source>
</evidence>
<gene>
    <name evidence="10" type="ORF">MNEG_9686</name>
</gene>
<keyword evidence="2 10" id="KW-0808">Transferase</keyword>
<dbReference type="STRING" id="145388.A0A0D2M3X7"/>
<keyword evidence="1" id="KW-0723">Serine/threonine-protein kinase</keyword>
<dbReference type="Pfam" id="PF00069">
    <property type="entry name" value="Pkinase"/>
    <property type="match status" value="1"/>
</dbReference>
<evidence type="ECO:0000256" key="6">
    <source>
        <dbReference type="PIRSR" id="PIRSR630616-1"/>
    </source>
</evidence>
<keyword evidence="3 7" id="KW-0547">Nucleotide-binding</keyword>
<dbReference type="Gene3D" id="1.10.510.10">
    <property type="entry name" value="Transferase(Phosphotransferase) domain 1"/>
    <property type="match status" value="1"/>
</dbReference>
<keyword evidence="4 10" id="KW-0418">Kinase</keyword>
<organism evidence="10 11">
    <name type="scientific">Monoraphidium neglectum</name>
    <dbReference type="NCBI Taxonomy" id="145388"/>
    <lineage>
        <taxon>Eukaryota</taxon>
        <taxon>Viridiplantae</taxon>
        <taxon>Chlorophyta</taxon>
        <taxon>core chlorophytes</taxon>
        <taxon>Chlorophyceae</taxon>
        <taxon>CS clade</taxon>
        <taxon>Sphaeropleales</taxon>
        <taxon>Selenastraceae</taxon>
        <taxon>Monoraphidium</taxon>
    </lineage>
</organism>
<dbReference type="SUPFAM" id="SSF56112">
    <property type="entry name" value="Protein kinase-like (PK-like)"/>
    <property type="match status" value="1"/>
</dbReference>
<protein>
    <submittedName>
        <fullName evidence="10">Aurora kinase, other</fullName>
        <ecNumber evidence="10">2.7.11.1</ecNumber>
    </submittedName>
</protein>
<evidence type="ECO:0000256" key="1">
    <source>
        <dbReference type="ARBA" id="ARBA00022527"/>
    </source>
</evidence>
<name>A0A0D2M3X7_9CHLO</name>
<evidence type="ECO:0000259" key="9">
    <source>
        <dbReference type="PROSITE" id="PS50011"/>
    </source>
</evidence>
<dbReference type="InterPro" id="IPR011009">
    <property type="entry name" value="Kinase-like_dom_sf"/>
</dbReference>
<evidence type="ECO:0000313" key="11">
    <source>
        <dbReference type="Proteomes" id="UP000054498"/>
    </source>
</evidence>
<evidence type="ECO:0000256" key="4">
    <source>
        <dbReference type="ARBA" id="ARBA00022777"/>
    </source>
</evidence>
<dbReference type="KEGG" id="mng:MNEG_9686"/>
<dbReference type="PROSITE" id="PS00108">
    <property type="entry name" value="PROTEIN_KINASE_ST"/>
    <property type="match status" value="1"/>
</dbReference>
<keyword evidence="11" id="KW-1185">Reference proteome</keyword>
<feature type="domain" description="Protein kinase" evidence="9">
    <location>
        <begin position="1"/>
        <end position="155"/>
    </location>
</feature>
<dbReference type="AlphaFoldDB" id="A0A0D2M3X7"/>
<reference evidence="10 11" key="1">
    <citation type="journal article" date="2013" name="BMC Genomics">
        <title>Reconstruction of the lipid metabolism for the microalga Monoraphidium neglectum from its genome sequence reveals characteristics suitable for biofuel production.</title>
        <authorList>
            <person name="Bogen C."/>
            <person name="Al-Dilaimi A."/>
            <person name="Albersmeier A."/>
            <person name="Wichmann J."/>
            <person name="Grundmann M."/>
            <person name="Rupp O."/>
            <person name="Lauersen K.J."/>
            <person name="Blifernez-Klassen O."/>
            <person name="Kalinowski J."/>
            <person name="Goesmann A."/>
            <person name="Mussgnug J.H."/>
            <person name="Kruse O."/>
        </authorList>
    </citation>
    <scope>NUCLEOTIDE SEQUENCE [LARGE SCALE GENOMIC DNA]</scope>
    <source>
        <strain evidence="10 11">SAG 48.87</strain>
    </source>
</reference>
<dbReference type="GO" id="GO:0005524">
    <property type="term" value="F:ATP binding"/>
    <property type="evidence" value="ECO:0007669"/>
    <property type="project" value="UniProtKB-KW"/>
</dbReference>
<accession>A0A0D2M3X7</accession>
<feature type="binding site" evidence="7">
    <location>
        <begin position="93"/>
        <end position="94"/>
    </location>
    <ligand>
        <name>ATP</name>
        <dbReference type="ChEBI" id="CHEBI:30616"/>
    </ligand>
</feature>
<dbReference type="GO" id="GO:0004674">
    <property type="term" value="F:protein serine/threonine kinase activity"/>
    <property type="evidence" value="ECO:0007669"/>
    <property type="project" value="UniProtKB-KW"/>
</dbReference>
<dbReference type="InterPro" id="IPR030616">
    <property type="entry name" value="Aur-like"/>
</dbReference>
<dbReference type="GeneID" id="25742561"/>
<feature type="cross-link" description="Glycyl lysine isopeptide (Lys-Gly) (interchain with G-Cter in SUMO2)" evidence="8">
    <location>
        <position position="91"/>
    </location>
</feature>
<feature type="binding site" evidence="7">
    <location>
        <position position="107"/>
    </location>
    <ligand>
        <name>ATP</name>
        <dbReference type="ChEBI" id="CHEBI:30616"/>
    </ligand>
</feature>
<dbReference type="EC" id="2.7.11.1" evidence="10"/>
<dbReference type="EMBL" id="KK102243">
    <property type="protein sequence ID" value="KIY98279.1"/>
    <property type="molecule type" value="Genomic_DNA"/>
</dbReference>
<dbReference type="SMART" id="SM00220">
    <property type="entry name" value="S_TKc"/>
    <property type="match status" value="1"/>
</dbReference>